<sequence>MTTATSAPIDTVDTVWFTRCPVPTATGLAYKLGWLDEEFARDGIALKTLQDVGGELARHHYDHGLSTLVREGGNLLALPARAQGAPTRLIGLTWIDEWQAILVRPGSGITTPAQLQGKRLALPVFRAEDLRENRRGRSIARGMSLAGYKGVLASAGLKLDDVRLVEVGGEAPTQANPGAGLWQGIAPLLRGEVDAVYVKGAAAAEAARAAGLEVGIAIDALPDRRFRVNNGTPRPITVHETMLEQHFELVVRFLTQTLRAAHWARSHQADVLAILQGETRAGADAVAEAYRDGFHLTLAPDLSDEKVALFRQQKDFQLQHGFLDRDVDIDAWIDRRPLEEAQRRLDALLRQAA</sequence>
<feature type="domain" description="SsuA/THI5-like" evidence="1">
    <location>
        <begin position="39"/>
        <end position="268"/>
    </location>
</feature>
<reference evidence="2 3" key="1">
    <citation type="submission" date="2015-06" db="EMBL/GenBank/DDBJ databases">
        <title>Draft genome sequencing of a biphenyl-degrading bacterium, Janthinobacterium lividum MEG1.</title>
        <authorList>
            <person name="Shimodaira J."/>
            <person name="Hatta T."/>
        </authorList>
    </citation>
    <scope>NUCLEOTIDE SEQUENCE [LARGE SCALE GENOMIC DNA]</scope>
    <source>
        <strain evidence="2 3">MEG1</strain>
    </source>
</reference>
<dbReference type="PANTHER" id="PTHR30024">
    <property type="entry name" value="ALIPHATIC SULFONATES-BINDING PROTEIN-RELATED"/>
    <property type="match status" value="1"/>
</dbReference>
<dbReference type="Gene3D" id="3.40.190.270">
    <property type="match status" value="1"/>
</dbReference>
<evidence type="ECO:0000313" key="3">
    <source>
        <dbReference type="Proteomes" id="UP000179840"/>
    </source>
</evidence>
<protein>
    <submittedName>
        <fullName evidence="2">Monooxygenase</fullName>
    </submittedName>
</protein>
<dbReference type="GO" id="GO:0004497">
    <property type="term" value="F:monooxygenase activity"/>
    <property type="evidence" value="ECO:0007669"/>
    <property type="project" value="UniProtKB-KW"/>
</dbReference>
<keyword evidence="2" id="KW-0503">Monooxygenase</keyword>
<dbReference type="Gene3D" id="3.40.190.10">
    <property type="entry name" value="Periplasmic binding protein-like II"/>
    <property type="match status" value="1"/>
</dbReference>
<dbReference type="SUPFAM" id="SSF53850">
    <property type="entry name" value="Periplasmic binding protein-like II"/>
    <property type="match status" value="1"/>
</dbReference>
<dbReference type="InterPro" id="IPR015168">
    <property type="entry name" value="SsuA/THI5"/>
</dbReference>
<comment type="caution">
    <text evidence="2">The sequence shown here is derived from an EMBL/GenBank/DDBJ whole genome shotgun (WGS) entry which is preliminary data.</text>
</comment>
<proteinExistence type="predicted"/>
<keyword evidence="2" id="KW-0560">Oxidoreductase</keyword>
<organism evidence="2 3">
    <name type="scientific">Janthinobacterium lividum</name>
    <dbReference type="NCBI Taxonomy" id="29581"/>
    <lineage>
        <taxon>Bacteria</taxon>
        <taxon>Pseudomonadati</taxon>
        <taxon>Pseudomonadota</taxon>
        <taxon>Betaproteobacteria</taxon>
        <taxon>Burkholderiales</taxon>
        <taxon>Oxalobacteraceae</taxon>
        <taxon>Janthinobacterium</taxon>
    </lineage>
</organism>
<dbReference type="Pfam" id="PF09084">
    <property type="entry name" value="NMT1"/>
    <property type="match status" value="1"/>
</dbReference>
<name>A0A1S1U6H7_9BURK</name>
<evidence type="ECO:0000313" key="2">
    <source>
        <dbReference type="EMBL" id="OHV95689.1"/>
    </source>
</evidence>
<dbReference type="Proteomes" id="UP000179840">
    <property type="component" value="Unassembled WGS sequence"/>
</dbReference>
<dbReference type="RefSeq" id="WP_071077138.1">
    <property type="nucleotide sequence ID" value="NZ_LFKP01000008.1"/>
</dbReference>
<dbReference type="AlphaFoldDB" id="A0A1S1U6H7"/>
<dbReference type="EMBL" id="LFKP01000008">
    <property type="protein sequence ID" value="OHV95689.1"/>
    <property type="molecule type" value="Genomic_DNA"/>
</dbReference>
<accession>A0A1S1U6H7</accession>
<evidence type="ECO:0000259" key="1">
    <source>
        <dbReference type="Pfam" id="PF09084"/>
    </source>
</evidence>
<gene>
    <name evidence="2" type="ORF">AKG95_12115</name>
</gene>